<protein>
    <recommendedName>
        <fullName evidence="3">HTH tetR-type domain-containing protein</fullName>
    </recommendedName>
</protein>
<dbReference type="Gene3D" id="1.10.357.10">
    <property type="entry name" value="Tetracycline Repressor, domain 2"/>
    <property type="match status" value="1"/>
</dbReference>
<dbReference type="AlphaFoldDB" id="A0A0R1WHX5"/>
<accession>A0A0R1WHX5</accession>
<dbReference type="STRING" id="1423735.FC15_GL001137"/>
<gene>
    <name evidence="1" type="ORF">FC15_GL001137</name>
</gene>
<evidence type="ECO:0000313" key="2">
    <source>
        <dbReference type="Proteomes" id="UP000051315"/>
    </source>
</evidence>
<dbReference type="PATRIC" id="fig|1423735.3.peg.1181"/>
<dbReference type="Proteomes" id="UP000051315">
    <property type="component" value="Unassembled WGS sequence"/>
</dbReference>
<dbReference type="EMBL" id="AZFX01000004">
    <property type="protein sequence ID" value="KRM13676.1"/>
    <property type="molecule type" value="Genomic_DNA"/>
</dbReference>
<evidence type="ECO:0000313" key="1">
    <source>
        <dbReference type="EMBL" id="KRM13676.1"/>
    </source>
</evidence>
<organism evidence="1 2">
    <name type="scientific">Lapidilactobacillus concavus DSM 17758</name>
    <dbReference type="NCBI Taxonomy" id="1423735"/>
    <lineage>
        <taxon>Bacteria</taxon>
        <taxon>Bacillati</taxon>
        <taxon>Bacillota</taxon>
        <taxon>Bacilli</taxon>
        <taxon>Lactobacillales</taxon>
        <taxon>Lactobacillaceae</taxon>
        <taxon>Lapidilactobacillus</taxon>
    </lineage>
</organism>
<sequence length="159" mass="17944">MNALKNDLSICERSHYTATQLLNSVNISRSTLYYHFNGGIEDALVYTVDHELIQPLTKEQMDWRQSTVFILGYVANHQMLTRNVYALAGNALSLAMVRQQLVNALVTGNQTNYQPAQLQLLCGALVAEVQFWLASNFQEDADEICARLTTFDQLLSKLD</sequence>
<name>A0A0R1WHX5_9LACO</name>
<proteinExistence type="predicted"/>
<keyword evidence="2" id="KW-1185">Reference proteome</keyword>
<comment type="caution">
    <text evidence="1">The sequence shown here is derived from an EMBL/GenBank/DDBJ whole genome shotgun (WGS) entry which is preliminary data.</text>
</comment>
<reference evidence="1 2" key="1">
    <citation type="journal article" date="2015" name="Genome Announc.">
        <title>Expanding the biotechnology potential of lactobacilli through comparative genomics of 213 strains and associated genera.</title>
        <authorList>
            <person name="Sun Z."/>
            <person name="Harris H.M."/>
            <person name="McCann A."/>
            <person name="Guo C."/>
            <person name="Argimon S."/>
            <person name="Zhang W."/>
            <person name="Yang X."/>
            <person name="Jeffery I.B."/>
            <person name="Cooney J.C."/>
            <person name="Kagawa T.F."/>
            <person name="Liu W."/>
            <person name="Song Y."/>
            <person name="Salvetti E."/>
            <person name="Wrobel A."/>
            <person name="Rasinkangas P."/>
            <person name="Parkhill J."/>
            <person name="Rea M.C."/>
            <person name="O'Sullivan O."/>
            <person name="Ritari J."/>
            <person name="Douillard F.P."/>
            <person name="Paul Ross R."/>
            <person name="Yang R."/>
            <person name="Briner A.E."/>
            <person name="Felis G.E."/>
            <person name="de Vos W.M."/>
            <person name="Barrangou R."/>
            <person name="Klaenhammer T.R."/>
            <person name="Caufield P.W."/>
            <person name="Cui Y."/>
            <person name="Zhang H."/>
            <person name="O'Toole P.W."/>
        </authorList>
    </citation>
    <scope>NUCLEOTIDE SEQUENCE [LARGE SCALE GENOMIC DNA]</scope>
    <source>
        <strain evidence="1 2">DSM 17758</strain>
    </source>
</reference>
<evidence type="ECO:0008006" key="3">
    <source>
        <dbReference type="Google" id="ProtNLM"/>
    </source>
</evidence>